<protein>
    <submittedName>
        <fullName evidence="1">Uncharacterized protein</fullName>
    </submittedName>
</protein>
<dbReference type="KEGG" id="rix:RO1_38520"/>
<organism evidence="1 2">
    <name type="scientific">Roseburia intestinalis XB6B4</name>
    <dbReference type="NCBI Taxonomy" id="718255"/>
    <lineage>
        <taxon>Bacteria</taxon>
        <taxon>Bacillati</taxon>
        <taxon>Bacillota</taxon>
        <taxon>Clostridia</taxon>
        <taxon>Lachnospirales</taxon>
        <taxon>Lachnospiraceae</taxon>
        <taxon>Roseburia</taxon>
    </lineage>
</organism>
<dbReference type="HOGENOM" id="CLU_220478_0_0_9"/>
<accession>D4L385</accession>
<dbReference type="AlphaFoldDB" id="D4L385"/>
<reference evidence="1 2" key="1">
    <citation type="submission" date="2010-03" db="EMBL/GenBank/DDBJ databases">
        <title>The genome sequence of Roseburia intestinalis XB6B4.</title>
        <authorList>
            <consortium name="metaHIT consortium -- http://www.metahit.eu/"/>
            <person name="Pajon A."/>
            <person name="Turner K."/>
            <person name="Parkhill J."/>
            <person name="Bernalier A."/>
        </authorList>
    </citation>
    <scope>NUCLEOTIDE SEQUENCE [LARGE SCALE GENOMIC DNA]</scope>
    <source>
        <strain evidence="1 2">XB6B4</strain>
    </source>
</reference>
<evidence type="ECO:0000313" key="1">
    <source>
        <dbReference type="EMBL" id="CBL14075.1"/>
    </source>
</evidence>
<name>D4L385_9FIRM</name>
<reference evidence="1 2" key="2">
    <citation type="submission" date="2010-03" db="EMBL/GenBank/DDBJ databases">
        <authorList>
            <person name="Pajon A."/>
        </authorList>
    </citation>
    <scope>NUCLEOTIDE SEQUENCE [LARGE SCALE GENOMIC DNA]</scope>
    <source>
        <strain evidence="1 2">XB6B4</strain>
    </source>
</reference>
<dbReference type="EMBL" id="FP929050">
    <property type="protein sequence ID" value="CBL14075.1"/>
    <property type="molecule type" value="Genomic_DNA"/>
</dbReference>
<dbReference type="PATRIC" id="fig|718255.3.peg.1205"/>
<proteinExistence type="predicted"/>
<evidence type="ECO:0000313" key="2">
    <source>
        <dbReference type="Proteomes" id="UP000008953"/>
    </source>
</evidence>
<dbReference type="Proteomes" id="UP000008953">
    <property type="component" value="Chromosome"/>
</dbReference>
<gene>
    <name evidence="1" type="ORF">RO1_38520</name>
</gene>
<sequence length="31" mass="3007">MLFIKQGGKPGGKSSAPAVAVAFCSAKQGGL</sequence>